<keyword evidence="14" id="KW-1185">Reference proteome</keyword>
<evidence type="ECO:0000256" key="4">
    <source>
        <dbReference type="ARBA" id="ARBA00022640"/>
    </source>
</evidence>
<keyword evidence="9" id="KW-0687">Ribonucleoprotein</keyword>
<dbReference type="Proteomes" id="UP001497457">
    <property type="component" value="Chromosome 18b"/>
</dbReference>
<keyword evidence="5" id="KW-0699">rRNA-binding</keyword>
<dbReference type="EMBL" id="OZ075128">
    <property type="protein sequence ID" value="CAL4954047.1"/>
    <property type="molecule type" value="Genomic_DNA"/>
</dbReference>
<evidence type="ECO:0000256" key="8">
    <source>
        <dbReference type="ARBA" id="ARBA00022980"/>
    </source>
</evidence>
<dbReference type="Pfam" id="PF00468">
    <property type="entry name" value="Ribosomal_L34"/>
    <property type="match status" value="1"/>
</dbReference>
<evidence type="ECO:0000256" key="9">
    <source>
        <dbReference type="ARBA" id="ARBA00023274"/>
    </source>
</evidence>
<evidence type="ECO:0000256" key="7">
    <source>
        <dbReference type="ARBA" id="ARBA00022946"/>
    </source>
</evidence>
<dbReference type="PANTHER" id="PTHR14503">
    <property type="entry name" value="MITOCHONDRIAL RIBOSOMAL PROTEIN 34 FAMILY MEMBER"/>
    <property type="match status" value="1"/>
</dbReference>
<accession>A0ABC8Z5L4</accession>
<comment type="similarity">
    <text evidence="2">Belongs to the bacterial ribosomal protein bL34 family.</text>
</comment>
<dbReference type="AlphaFoldDB" id="A0ABC8Z5L4"/>
<dbReference type="HAMAP" id="MF_00391">
    <property type="entry name" value="Ribosomal_bL34"/>
    <property type="match status" value="1"/>
</dbReference>
<keyword evidence="7" id="KW-0809">Transit peptide</keyword>
<evidence type="ECO:0000256" key="6">
    <source>
        <dbReference type="ARBA" id="ARBA00022884"/>
    </source>
</evidence>
<keyword evidence="4" id="KW-0934">Plastid</keyword>
<dbReference type="NCBIfam" id="TIGR01030">
    <property type="entry name" value="rpmH_bact"/>
    <property type="match status" value="1"/>
</dbReference>
<sequence>MEAHNSQGPSHPAVDKIKHKHKQWEWLARSTASPPTMALALASPMASLSFRPGRISAAAIGGVSRASRAAPVGASASPFLRSSFVSSSSTSSASASPASLSSAVSASLAFTSSSSFAGSSLGIEFSYNRMTTRRSRGLQIRAGKAALCMTKRSRSRKSLARTHGFRRRMRTTSGRKVLKRRRAKGRKVLCTRTNSNTGKKRMF</sequence>
<dbReference type="GO" id="GO:0019843">
    <property type="term" value="F:rRNA binding"/>
    <property type="evidence" value="ECO:0007669"/>
    <property type="project" value="UniProtKB-KW"/>
</dbReference>
<proteinExistence type="inferred from homology"/>
<evidence type="ECO:0000256" key="5">
    <source>
        <dbReference type="ARBA" id="ARBA00022730"/>
    </source>
</evidence>
<dbReference type="InterPro" id="IPR000271">
    <property type="entry name" value="Ribosomal_bL34"/>
</dbReference>
<evidence type="ECO:0000256" key="11">
    <source>
        <dbReference type="ARBA" id="ARBA00082786"/>
    </source>
</evidence>
<protein>
    <recommendedName>
        <fullName evidence="10">Large ribosomal subunit protein bL34c</fullName>
    </recommendedName>
    <alternativeName>
        <fullName evidence="12">50S ribosomal protein L34, chloroplastic</fullName>
    </alternativeName>
    <alternativeName>
        <fullName evidence="11">CL34</fullName>
    </alternativeName>
</protein>
<dbReference type="PANTHER" id="PTHR14503:SF4">
    <property type="entry name" value="LARGE RIBOSOMAL SUBUNIT PROTEIN BL34M"/>
    <property type="match status" value="1"/>
</dbReference>
<organism evidence="13 14">
    <name type="scientific">Urochloa decumbens</name>
    <dbReference type="NCBI Taxonomy" id="240449"/>
    <lineage>
        <taxon>Eukaryota</taxon>
        <taxon>Viridiplantae</taxon>
        <taxon>Streptophyta</taxon>
        <taxon>Embryophyta</taxon>
        <taxon>Tracheophyta</taxon>
        <taxon>Spermatophyta</taxon>
        <taxon>Magnoliopsida</taxon>
        <taxon>Liliopsida</taxon>
        <taxon>Poales</taxon>
        <taxon>Poaceae</taxon>
        <taxon>PACMAD clade</taxon>
        <taxon>Panicoideae</taxon>
        <taxon>Panicodae</taxon>
        <taxon>Paniceae</taxon>
        <taxon>Melinidinae</taxon>
        <taxon>Urochloa</taxon>
    </lineage>
</organism>
<dbReference type="GO" id="GO:0005840">
    <property type="term" value="C:ribosome"/>
    <property type="evidence" value="ECO:0007669"/>
    <property type="project" value="UniProtKB-KW"/>
</dbReference>
<dbReference type="GO" id="GO:1990904">
    <property type="term" value="C:ribonucleoprotein complex"/>
    <property type="evidence" value="ECO:0007669"/>
    <property type="project" value="UniProtKB-KW"/>
</dbReference>
<evidence type="ECO:0000256" key="3">
    <source>
        <dbReference type="ARBA" id="ARBA00022528"/>
    </source>
</evidence>
<evidence type="ECO:0000256" key="2">
    <source>
        <dbReference type="ARBA" id="ARBA00010111"/>
    </source>
</evidence>
<keyword evidence="6" id="KW-0694">RNA-binding</keyword>
<reference evidence="14" key="1">
    <citation type="submission" date="2024-06" db="EMBL/GenBank/DDBJ databases">
        <authorList>
            <person name="Ryan C."/>
        </authorList>
    </citation>
    <scope>NUCLEOTIDE SEQUENCE [LARGE SCALE GENOMIC DNA]</scope>
</reference>
<gene>
    <name evidence="13" type="ORF">URODEC1_LOCUS40556</name>
</gene>
<name>A0ABC8Z5L4_9POAL</name>
<evidence type="ECO:0000256" key="12">
    <source>
        <dbReference type="ARBA" id="ARBA00083387"/>
    </source>
</evidence>
<evidence type="ECO:0000313" key="13">
    <source>
        <dbReference type="EMBL" id="CAL4954047.1"/>
    </source>
</evidence>
<dbReference type="Gene3D" id="1.10.287.3980">
    <property type="match status" value="1"/>
</dbReference>
<dbReference type="FunFam" id="1.10.287.3980:FF:000002">
    <property type="entry name" value="50S ribosomal protein L34"/>
    <property type="match status" value="1"/>
</dbReference>
<reference evidence="13 14" key="2">
    <citation type="submission" date="2024-10" db="EMBL/GenBank/DDBJ databases">
        <authorList>
            <person name="Ryan C."/>
        </authorList>
    </citation>
    <scope>NUCLEOTIDE SEQUENCE [LARGE SCALE GENOMIC DNA]</scope>
</reference>
<keyword evidence="3" id="KW-0150">Chloroplast</keyword>
<evidence type="ECO:0000256" key="10">
    <source>
        <dbReference type="ARBA" id="ARBA00072529"/>
    </source>
</evidence>
<dbReference type="GO" id="GO:0009507">
    <property type="term" value="C:chloroplast"/>
    <property type="evidence" value="ECO:0007669"/>
    <property type="project" value="UniProtKB-SubCell"/>
</dbReference>
<comment type="subcellular location">
    <subcellularLocation>
        <location evidence="1">Plastid</location>
        <location evidence="1">Chloroplast</location>
    </subcellularLocation>
</comment>
<evidence type="ECO:0000256" key="1">
    <source>
        <dbReference type="ARBA" id="ARBA00004229"/>
    </source>
</evidence>
<evidence type="ECO:0000313" key="14">
    <source>
        <dbReference type="Proteomes" id="UP001497457"/>
    </source>
</evidence>
<keyword evidence="8" id="KW-0689">Ribosomal protein</keyword>